<feature type="non-terminal residue" evidence="1">
    <location>
        <position position="1"/>
    </location>
</feature>
<evidence type="ECO:0000313" key="2">
    <source>
        <dbReference type="Proteomes" id="UP000789920"/>
    </source>
</evidence>
<organism evidence="1 2">
    <name type="scientific">Racocetra persica</name>
    <dbReference type="NCBI Taxonomy" id="160502"/>
    <lineage>
        <taxon>Eukaryota</taxon>
        <taxon>Fungi</taxon>
        <taxon>Fungi incertae sedis</taxon>
        <taxon>Mucoromycota</taxon>
        <taxon>Glomeromycotina</taxon>
        <taxon>Glomeromycetes</taxon>
        <taxon>Diversisporales</taxon>
        <taxon>Gigasporaceae</taxon>
        <taxon>Racocetra</taxon>
    </lineage>
</organism>
<comment type="caution">
    <text evidence="1">The sequence shown here is derived from an EMBL/GenBank/DDBJ whole genome shotgun (WGS) entry which is preliminary data.</text>
</comment>
<accession>A0ACA9SXL0</accession>
<gene>
    <name evidence="1" type="ORF">RPERSI_LOCUS36702</name>
</gene>
<name>A0ACA9SXL0_9GLOM</name>
<proteinExistence type="predicted"/>
<dbReference type="Proteomes" id="UP000789920">
    <property type="component" value="Unassembled WGS sequence"/>
</dbReference>
<dbReference type="EMBL" id="CAJVQC010177678">
    <property type="protein sequence ID" value="CAG8851713.1"/>
    <property type="molecule type" value="Genomic_DNA"/>
</dbReference>
<sequence>IKELKEKENDTKTPKMPKRPLENDDIPARNLDKAEQSRDESGTSDKQINFIITQYKKTLSNIDLLKFFPTRKNKPVVKIIKEVYDKSKDKKSLLEVLYLNWVLGKDEKYLLNKKFTRKKIDEVNNLVKDINNYLYEEPHKKAMMNQERLEKNKKFKKL</sequence>
<protein>
    <submittedName>
        <fullName evidence="1">23117_t:CDS:1</fullName>
    </submittedName>
</protein>
<evidence type="ECO:0000313" key="1">
    <source>
        <dbReference type="EMBL" id="CAG8851713.1"/>
    </source>
</evidence>
<reference evidence="1" key="1">
    <citation type="submission" date="2021-06" db="EMBL/GenBank/DDBJ databases">
        <authorList>
            <person name="Kallberg Y."/>
            <person name="Tangrot J."/>
            <person name="Rosling A."/>
        </authorList>
    </citation>
    <scope>NUCLEOTIDE SEQUENCE</scope>
    <source>
        <strain evidence="1">MA461A</strain>
    </source>
</reference>
<keyword evidence="2" id="KW-1185">Reference proteome</keyword>
<feature type="non-terminal residue" evidence="1">
    <location>
        <position position="158"/>
    </location>
</feature>